<evidence type="ECO:0000313" key="1">
    <source>
        <dbReference type="EMBL" id="SHO44810.1"/>
    </source>
</evidence>
<name>A0A1M7Y005_9BACT</name>
<dbReference type="Proteomes" id="UP000184603">
    <property type="component" value="Unassembled WGS sequence"/>
</dbReference>
<sequence length="57" mass="6490">MLKGEKAKADIRGFSVIARLKKKMKTGVKKYQVGQKARYAPPDIDGKCNELYQEFVN</sequence>
<proteinExistence type="predicted"/>
<accession>A0A1M7Y005</accession>
<dbReference type="RefSeq" id="WP_159441221.1">
    <property type="nucleotide sequence ID" value="NZ_FRFE01000003.1"/>
</dbReference>
<gene>
    <name evidence="1" type="ORF">SAMN02745220_00884</name>
</gene>
<dbReference type="AlphaFoldDB" id="A0A1M7Y005"/>
<protein>
    <submittedName>
        <fullName evidence="1">Uncharacterized protein</fullName>
    </submittedName>
</protein>
<organism evidence="1 2">
    <name type="scientific">Desulfopila aestuarii DSM 18488</name>
    <dbReference type="NCBI Taxonomy" id="1121416"/>
    <lineage>
        <taxon>Bacteria</taxon>
        <taxon>Pseudomonadati</taxon>
        <taxon>Thermodesulfobacteriota</taxon>
        <taxon>Desulfobulbia</taxon>
        <taxon>Desulfobulbales</taxon>
        <taxon>Desulfocapsaceae</taxon>
        <taxon>Desulfopila</taxon>
    </lineage>
</organism>
<dbReference type="EMBL" id="FRFE01000003">
    <property type="protein sequence ID" value="SHO44810.1"/>
    <property type="molecule type" value="Genomic_DNA"/>
</dbReference>
<evidence type="ECO:0000313" key="2">
    <source>
        <dbReference type="Proteomes" id="UP000184603"/>
    </source>
</evidence>
<keyword evidence="2" id="KW-1185">Reference proteome</keyword>
<reference evidence="1 2" key="1">
    <citation type="submission" date="2016-12" db="EMBL/GenBank/DDBJ databases">
        <authorList>
            <person name="Song W.-J."/>
            <person name="Kurnit D.M."/>
        </authorList>
    </citation>
    <scope>NUCLEOTIDE SEQUENCE [LARGE SCALE GENOMIC DNA]</scope>
    <source>
        <strain evidence="1 2">DSM 18488</strain>
    </source>
</reference>